<sequence length="43" mass="4819">MSKNMKTMIQNATNLPSIPKVIQELIASLNDPNFSMSPANNWQ</sequence>
<proteinExistence type="predicted"/>
<name>A0A486XIP1_9GAMM</name>
<evidence type="ECO:0000313" key="1">
    <source>
        <dbReference type="EMBL" id="VHO00055.1"/>
    </source>
</evidence>
<reference evidence="1" key="1">
    <citation type="submission" date="2019-04" db="EMBL/GenBank/DDBJ databases">
        <authorList>
            <person name="Brambilla D."/>
        </authorList>
    </citation>
    <scope>NUCLEOTIDE SEQUENCE</scope>
    <source>
        <strain evidence="1">BAL1</strain>
    </source>
</reference>
<dbReference type="EMBL" id="CAAJGR010000002">
    <property type="protein sequence ID" value="VHO00055.1"/>
    <property type="molecule type" value="Genomic_DNA"/>
</dbReference>
<gene>
    <name evidence="1" type="ORF">BAL341_065</name>
</gene>
<accession>A0A486XIP1</accession>
<organism evidence="1">
    <name type="scientific">Rheinheimera sp. BAL341</name>
    <dbReference type="NCBI Taxonomy" id="1708203"/>
    <lineage>
        <taxon>Bacteria</taxon>
        <taxon>Pseudomonadati</taxon>
        <taxon>Pseudomonadota</taxon>
        <taxon>Gammaproteobacteria</taxon>
        <taxon>Chromatiales</taxon>
        <taxon>Chromatiaceae</taxon>
        <taxon>Rheinheimera</taxon>
    </lineage>
</organism>
<protein>
    <submittedName>
        <fullName evidence="1">Uncharacterized protein</fullName>
    </submittedName>
</protein>
<dbReference type="AlphaFoldDB" id="A0A486XIP1"/>